<dbReference type="SMART" id="SM01034">
    <property type="entry name" value="BLUF"/>
    <property type="match status" value="1"/>
</dbReference>
<name>A0A2S1FI80_9BURK</name>
<sequence>MLTRIIYVSRALSPMPLEIKDILLASRKNNPVLGITGALCFLDSNYLQYLEGEASTVNALYQKIEKDPRHSHSKILVHDQISQRAYPKWSMALLTWNEETKAIYRLFNPDSALDAYATDPASVPSLLEAWARTPNWMTL</sequence>
<proteinExistence type="predicted"/>
<dbReference type="RefSeq" id="WP_181374830.1">
    <property type="nucleotide sequence ID" value="NZ_MG869620.1"/>
</dbReference>
<dbReference type="EMBL" id="MG869620">
    <property type="protein sequence ID" value="AWD72215.1"/>
    <property type="molecule type" value="Genomic_DNA"/>
</dbReference>
<gene>
    <name evidence="2" type="ORF">pH6NP1_p017</name>
</gene>
<dbReference type="Pfam" id="PF04940">
    <property type="entry name" value="BLUF"/>
    <property type="match status" value="1"/>
</dbReference>
<evidence type="ECO:0000259" key="1">
    <source>
        <dbReference type="PROSITE" id="PS50925"/>
    </source>
</evidence>
<dbReference type="SUPFAM" id="SSF54975">
    <property type="entry name" value="Acylphosphatase/BLUF domain-like"/>
    <property type="match status" value="1"/>
</dbReference>
<organism evidence="2">
    <name type="scientific">Polaromonas sp. H6N</name>
    <dbReference type="NCBI Taxonomy" id="1840293"/>
    <lineage>
        <taxon>Bacteria</taxon>
        <taxon>Pseudomonadati</taxon>
        <taxon>Pseudomonadota</taxon>
        <taxon>Betaproteobacteria</taxon>
        <taxon>Burkholderiales</taxon>
        <taxon>Comamonadaceae</taxon>
        <taxon>Polaromonas</taxon>
    </lineage>
</organism>
<geneLocation type="plasmid" evidence="2">
    <name>pH6NP1</name>
</geneLocation>
<dbReference type="InterPro" id="IPR036046">
    <property type="entry name" value="Acylphosphatase-like_dom_sf"/>
</dbReference>
<dbReference type="GO" id="GO:0009882">
    <property type="term" value="F:blue light photoreceptor activity"/>
    <property type="evidence" value="ECO:0007669"/>
    <property type="project" value="InterPro"/>
</dbReference>
<protein>
    <submittedName>
        <fullName evidence="2">Sensor of blue light, FAD-binding domain</fullName>
    </submittedName>
</protein>
<dbReference type="AlphaFoldDB" id="A0A2S1FI80"/>
<dbReference type="InterPro" id="IPR007024">
    <property type="entry name" value="BLUF_domain"/>
</dbReference>
<accession>A0A2S1FI80</accession>
<keyword evidence="2" id="KW-0614">Plasmid</keyword>
<dbReference type="GO" id="GO:0071949">
    <property type="term" value="F:FAD binding"/>
    <property type="evidence" value="ECO:0007669"/>
    <property type="project" value="InterPro"/>
</dbReference>
<dbReference type="Gene3D" id="3.30.70.100">
    <property type="match status" value="1"/>
</dbReference>
<reference evidence="2" key="1">
    <citation type="submission" date="2018-01" db="EMBL/GenBank/DDBJ databases">
        <title>Plasmids of psychrophilic Polaromonas spp. isolated from Arctic and Antarctic glaciers.</title>
        <authorList>
            <person name="Dziewit L."/>
            <person name="Ciok A."/>
        </authorList>
    </citation>
    <scope>NUCLEOTIDE SEQUENCE</scope>
    <source>
        <plasmid evidence="2">pH6NP1</plasmid>
    </source>
</reference>
<dbReference type="PROSITE" id="PS50925">
    <property type="entry name" value="BLUF"/>
    <property type="match status" value="1"/>
</dbReference>
<feature type="domain" description="BLUF" evidence="1">
    <location>
        <begin position="2"/>
        <end position="92"/>
    </location>
</feature>
<evidence type="ECO:0000313" key="2">
    <source>
        <dbReference type="EMBL" id="AWD72215.1"/>
    </source>
</evidence>